<organism evidence="2 3">
    <name type="scientific">Nonomuraea maritima</name>
    <dbReference type="NCBI Taxonomy" id="683260"/>
    <lineage>
        <taxon>Bacteria</taxon>
        <taxon>Bacillati</taxon>
        <taxon>Actinomycetota</taxon>
        <taxon>Actinomycetes</taxon>
        <taxon>Streptosporangiales</taxon>
        <taxon>Streptosporangiaceae</taxon>
        <taxon>Nonomuraea</taxon>
    </lineage>
</organism>
<sequence>MKAKLAGPLAVVCMLAGCGTATPEQPALTGPGVLTMQNAEPPTPGGEVGGASAEFDDAADLSMWTKLSDTEKDVDRIAKLDVNTTAKGAMYLEPRTSTWFDAFRGPFVYQDLAGDIVMHARVKVTGRAGGRPKRKFSLGGLMARRPGSYATPNWVSVTVGTGEEPGRVEVKYTQDGSSQPAELAVKDGWVELVLGRVGRAFVALYKEEGGQWKVARRWASTLPDVLQWGVTAYTDWDSYGELKNDAGKGNAQQVKGTPDLKLAVDYVRFLRPELPDYADPLNDASVSDQVLVKAMTPAGA</sequence>
<accession>A0A1G9E4W7</accession>
<dbReference type="AlphaFoldDB" id="A0A1G9E4W7"/>
<dbReference type="RefSeq" id="WP_176903159.1">
    <property type="nucleotide sequence ID" value="NZ_FNFB01000010.1"/>
</dbReference>
<dbReference type="STRING" id="683260.SAMN05421874_110129"/>
<protein>
    <recommendedName>
        <fullName evidence="4">Regulation of enolase protein 1, concanavalin A-like superfamily</fullName>
    </recommendedName>
</protein>
<dbReference type="EMBL" id="FNFB01000010">
    <property type="protein sequence ID" value="SDK71122.1"/>
    <property type="molecule type" value="Genomic_DNA"/>
</dbReference>
<gene>
    <name evidence="2" type="ORF">SAMN05421874_110129</name>
</gene>
<dbReference type="PROSITE" id="PS51257">
    <property type="entry name" value="PROKAR_LIPOPROTEIN"/>
    <property type="match status" value="1"/>
</dbReference>
<proteinExistence type="predicted"/>
<name>A0A1G9E4W7_9ACTN</name>
<keyword evidence="1" id="KW-0732">Signal</keyword>
<keyword evidence="3" id="KW-1185">Reference proteome</keyword>
<evidence type="ECO:0000313" key="3">
    <source>
        <dbReference type="Proteomes" id="UP000198683"/>
    </source>
</evidence>
<dbReference type="Gene3D" id="2.60.120.200">
    <property type="match status" value="1"/>
</dbReference>
<evidence type="ECO:0000313" key="2">
    <source>
        <dbReference type="EMBL" id="SDK71122.1"/>
    </source>
</evidence>
<evidence type="ECO:0008006" key="4">
    <source>
        <dbReference type="Google" id="ProtNLM"/>
    </source>
</evidence>
<dbReference type="Proteomes" id="UP000198683">
    <property type="component" value="Unassembled WGS sequence"/>
</dbReference>
<feature type="chain" id="PRO_5038791862" description="Regulation of enolase protein 1, concanavalin A-like superfamily" evidence="1">
    <location>
        <begin position="24"/>
        <end position="300"/>
    </location>
</feature>
<feature type="signal peptide" evidence="1">
    <location>
        <begin position="1"/>
        <end position="23"/>
    </location>
</feature>
<evidence type="ECO:0000256" key="1">
    <source>
        <dbReference type="SAM" id="SignalP"/>
    </source>
</evidence>
<reference evidence="2 3" key="1">
    <citation type="submission" date="2016-10" db="EMBL/GenBank/DDBJ databases">
        <authorList>
            <person name="de Groot N.N."/>
        </authorList>
    </citation>
    <scope>NUCLEOTIDE SEQUENCE [LARGE SCALE GENOMIC DNA]</scope>
    <source>
        <strain evidence="2 3">CGMCC 4.5681</strain>
    </source>
</reference>